<organism evidence="1 2">
    <name type="scientific">Tanacetum coccineum</name>
    <dbReference type="NCBI Taxonomy" id="301880"/>
    <lineage>
        <taxon>Eukaryota</taxon>
        <taxon>Viridiplantae</taxon>
        <taxon>Streptophyta</taxon>
        <taxon>Embryophyta</taxon>
        <taxon>Tracheophyta</taxon>
        <taxon>Spermatophyta</taxon>
        <taxon>Magnoliopsida</taxon>
        <taxon>eudicotyledons</taxon>
        <taxon>Gunneridae</taxon>
        <taxon>Pentapetalae</taxon>
        <taxon>asterids</taxon>
        <taxon>campanulids</taxon>
        <taxon>Asterales</taxon>
        <taxon>Asteraceae</taxon>
        <taxon>Asteroideae</taxon>
        <taxon>Anthemideae</taxon>
        <taxon>Anthemidinae</taxon>
        <taxon>Tanacetum</taxon>
    </lineage>
</organism>
<proteinExistence type="predicted"/>
<reference evidence="1" key="2">
    <citation type="submission" date="2022-01" db="EMBL/GenBank/DDBJ databases">
        <authorList>
            <person name="Yamashiro T."/>
            <person name="Shiraishi A."/>
            <person name="Satake H."/>
            <person name="Nakayama K."/>
        </authorList>
    </citation>
    <scope>NUCLEOTIDE SEQUENCE</scope>
</reference>
<reference evidence="1" key="1">
    <citation type="journal article" date="2022" name="Int. J. Mol. Sci.">
        <title>Draft Genome of Tanacetum Coccineum: Genomic Comparison of Closely Related Tanacetum-Family Plants.</title>
        <authorList>
            <person name="Yamashiro T."/>
            <person name="Shiraishi A."/>
            <person name="Nakayama K."/>
            <person name="Satake H."/>
        </authorList>
    </citation>
    <scope>NUCLEOTIDE SEQUENCE</scope>
</reference>
<dbReference type="Proteomes" id="UP001151760">
    <property type="component" value="Unassembled WGS sequence"/>
</dbReference>
<sequence length="197" mass="22716">MVTPKSPTGEFEQFFRSCRDTLKDLSQGFEDFQTNDQAHQKKSILFGVINRNRYSTVKKMLFMHQSGPYLSIEECSAHTMIFKESMGSVTNAEENINRFDDLNTICNGTKCMGDQPADHNSLHEITLIRKRWTWSNTFGRTKQPLRVRALVMTIGLNLPKQILDAHELKGQRETKEQTIKNEDVWSMLVENSKEPEG</sequence>
<protein>
    <recommendedName>
        <fullName evidence="3">Reverse transcriptase domain-containing protein</fullName>
    </recommendedName>
</protein>
<accession>A0ABQ5EFC2</accession>
<evidence type="ECO:0000313" key="1">
    <source>
        <dbReference type="EMBL" id="GJT49580.1"/>
    </source>
</evidence>
<dbReference type="EMBL" id="BQNB010016249">
    <property type="protein sequence ID" value="GJT49580.1"/>
    <property type="molecule type" value="Genomic_DNA"/>
</dbReference>
<evidence type="ECO:0000313" key="2">
    <source>
        <dbReference type="Proteomes" id="UP001151760"/>
    </source>
</evidence>
<gene>
    <name evidence="1" type="ORF">Tco_0975737</name>
</gene>
<evidence type="ECO:0008006" key="3">
    <source>
        <dbReference type="Google" id="ProtNLM"/>
    </source>
</evidence>
<comment type="caution">
    <text evidence="1">The sequence shown here is derived from an EMBL/GenBank/DDBJ whole genome shotgun (WGS) entry which is preliminary data.</text>
</comment>
<name>A0ABQ5EFC2_9ASTR</name>
<keyword evidence="2" id="KW-1185">Reference proteome</keyword>